<dbReference type="GO" id="GO:0020037">
    <property type="term" value="F:heme binding"/>
    <property type="evidence" value="ECO:0007669"/>
    <property type="project" value="InterPro"/>
</dbReference>
<dbReference type="GO" id="GO:0005506">
    <property type="term" value="F:iron ion binding"/>
    <property type="evidence" value="ECO:0007669"/>
    <property type="project" value="InterPro"/>
</dbReference>
<sequence>MMLFVTGMRFGLMQTKVGLISFLSNYEVRASERTPVRPVLDSRSVLMSAKGGMWLTIVNRKTQVTESSTNV</sequence>
<keyword evidence="1" id="KW-0503">Monooxygenase</keyword>
<gene>
    <name evidence="2" type="ORF">Cfor_04093</name>
</gene>
<evidence type="ECO:0000313" key="2">
    <source>
        <dbReference type="EMBL" id="GFG40265.1"/>
    </source>
</evidence>
<dbReference type="SUPFAM" id="SSF48264">
    <property type="entry name" value="Cytochrome P450"/>
    <property type="match status" value="1"/>
</dbReference>
<keyword evidence="1" id="KW-0560">Oxidoreductase</keyword>
<protein>
    <submittedName>
        <fullName evidence="2">Uncharacterized protein</fullName>
    </submittedName>
</protein>
<organism evidence="2 3">
    <name type="scientific">Coptotermes formosanus</name>
    <name type="common">Formosan subterranean termite</name>
    <dbReference type="NCBI Taxonomy" id="36987"/>
    <lineage>
        <taxon>Eukaryota</taxon>
        <taxon>Metazoa</taxon>
        <taxon>Ecdysozoa</taxon>
        <taxon>Arthropoda</taxon>
        <taxon>Hexapoda</taxon>
        <taxon>Insecta</taxon>
        <taxon>Pterygota</taxon>
        <taxon>Neoptera</taxon>
        <taxon>Polyneoptera</taxon>
        <taxon>Dictyoptera</taxon>
        <taxon>Blattodea</taxon>
        <taxon>Blattoidea</taxon>
        <taxon>Termitoidae</taxon>
        <taxon>Rhinotermitidae</taxon>
        <taxon>Coptotermes</taxon>
    </lineage>
</organism>
<dbReference type="InterPro" id="IPR036396">
    <property type="entry name" value="Cyt_P450_sf"/>
</dbReference>
<dbReference type="EMBL" id="BLKM01001638">
    <property type="protein sequence ID" value="GFG40265.1"/>
    <property type="molecule type" value="Genomic_DNA"/>
</dbReference>
<dbReference type="InParanoid" id="A0A6L2QB88"/>
<comment type="caution">
    <text evidence="2">The sequence shown here is derived from an EMBL/GenBank/DDBJ whole genome shotgun (WGS) entry which is preliminary data.</text>
</comment>
<dbReference type="GO" id="GO:0016705">
    <property type="term" value="F:oxidoreductase activity, acting on paired donors, with incorporation or reduction of molecular oxygen"/>
    <property type="evidence" value="ECO:0007669"/>
    <property type="project" value="InterPro"/>
</dbReference>
<proteinExistence type="predicted"/>
<reference evidence="3" key="1">
    <citation type="submission" date="2020-01" db="EMBL/GenBank/DDBJ databases">
        <title>Draft genome sequence of the Termite Coptotermes fromosanus.</title>
        <authorList>
            <person name="Itakura S."/>
            <person name="Yosikawa Y."/>
            <person name="Umezawa K."/>
        </authorList>
    </citation>
    <scope>NUCLEOTIDE SEQUENCE [LARGE SCALE GENOMIC DNA]</scope>
</reference>
<dbReference type="AlphaFoldDB" id="A0A6L2QB88"/>
<evidence type="ECO:0000313" key="3">
    <source>
        <dbReference type="Proteomes" id="UP000502823"/>
    </source>
</evidence>
<dbReference type="Proteomes" id="UP000502823">
    <property type="component" value="Unassembled WGS sequence"/>
</dbReference>
<keyword evidence="3" id="KW-1185">Reference proteome</keyword>
<accession>A0A6L2QB88</accession>
<name>A0A6L2QB88_COPFO</name>
<evidence type="ECO:0000256" key="1">
    <source>
        <dbReference type="ARBA" id="ARBA00023033"/>
    </source>
</evidence>
<dbReference type="OrthoDB" id="1470350at2759"/>
<dbReference type="GO" id="GO:0004497">
    <property type="term" value="F:monooxygenase activity"/>
    <property type="evidence" value="ECO:0007669"/>
    <property type="project" value="UniProtKB-KW"/>
</dbReference>